<keyword evidence="1" id="KW-0732">Signal</keyword>
<name>A0ABX0XBX5_9BACT</name>
<dbReference type="InterPro" id="IPR050902">
    <property type="entry name" value="ABC_Transporter_SBP"/>
</dbReference>
<protein>
    <submittedName>
        <fullName evidence="3">Iron complex transport system substrate-binding protein</fullName>
    </submittedName>
</protein>
<keyword evidence="4" id="KW-1185">Reference proteome</keyword>
<dbReference type="Proteomes" id="UP000770785">
    <property type="component" value="Unassembled WGS sequence"/>
</dbReference>
<organism evidence="3 4">
    <name type="scientific">Neolewinella antarctica</name>
    <dbReference type="NCBI Taxonomy" id="442734"/>
    <lineage>
        <taxon>Bacteria</taxon>
        <taxon>Pseudomonadati</taxon>
        <taxon>Bacteroidota</taxon>
        <taxon>Saprospiria</taxon>
        <taxon>Saprospirales</taxon>
        <taxon>Lewinellaceae</taxon>
        <taxon>Neolewinella</taxon>
    </lineage>
</organism>
<dbReference type="PROSITE" id="PS50983">
    <property type="entry name" value="FE_B12_PBP"/>
    <property type="match status" value="1"/>
</dbReference>
<sequence>MKIIAPILLLIAGLTACAPTDRPAAQTEPESTEMPARIVSLSGTLTEIIHDLGFGDQLVGVDVTSTYPPEINAVPKLGHVSKLNVEALLELRPTLIFVDADNRDKPALNTLADAGIEIVSVPSQPTLDNAAHVATRLEKHLSVNPKTLANYVATIENGSRDLTNSLATRSGPKPRVLFIYARGAKQLMVAGADTEAAAMIALAGGENAITSFTDFKPLTPESLVEAAPDVILMFDSGLESLDGKAGLANVPGISQTPAYKNDRIIAMDGHYLLGFGPRAPNAANDLANYLYPTQTK</sequence>
<dbReference type="PROSITE" id="PS51257">
    <property type="entry name" value="PROKAR_LIPOPROTEIN"/>
    <property type="match status" value="1"/>
</dbReference>
<evidence type="ECO:0000259" key="2">
    <source>
        <dbReference type="PROSITE" id="PS50983"/>
    </source>
</evidence>
<gene>
    <name evidence="3" type="ORF">GGR27_002281</name>
</gene>
<dbReference type="SUPFAM" id="SSF53807">
    <property type="entry name" value="Helical backbone' metal receptor"/>
    <property type="match status" value="1"/>
</dbReference>
<dbReference type="PANTHER" id="PTHR30535">
    <property type="entry name" value="VITAMIN B12-BINDING PROTEIN"/>
    <property type="match status" value="1"/>
</dbReference>
<dbReference type="Pfam" id="PF01497">
    <property type="entry name" value="Peripla_BP_2"/>
    <property type="match status" value="1"/>
</dbReference>
<proteinExistence type="predicted"/>
<dbReference type="InterPro" id="IPR002491">
    <property type="entry name" value="ABC_transptr_periplasmic_BD"/>
</dbReference>
<evidence type="ECO:0000256" key="1">
    <source>
        <dbReference type="SAM" id="SignalP"/>
    </source>
</evidence>
<comment type="caution">
    <text evidence="3">The sequence shown here is derived from an EMBL/GenBank/DDBJ whole genome shotgun (WGS) entry which is preliminary data.</text>
</comment>
<reference evidence="3 4" key="1">
    <citation type="submission" date="2020-03" db="EMBL/GenBank/DDBJ databases">
        <title>Genomic Encyclopedia of Type Strains, Phase IV (KMG-IV): sequencing the most valuable type-strain genomes for metagenomic binning, comparative biology and taxonomic classification.</title>
        <authorList>
            <person name="Goeker M."/>
        </authorList>
    </citation>
    <scope>NUCLEOTIDE SEQUENCE [LARGE SCALE GENOMIC DNA]</scope>
    <source>
        <strain evidence="3 4">DSM 105096</strain>
    </source>
</reference>
<dbReference type="Gene3D" id="3.40.50.1980">
    <property type="entry name" value="Nitrogenase molybdenum iron protein domain"/>
    <property type="match status" value="2"/>
</dbReference>
<dbReference type="RefSeq" id="WP_168037534.1">
    <property type="nucleotide sequence ID" value="NZ_JAATJH010000003.1"/>
</dbReference>
<feature type="signal peptide" evidence="1">
    <location>
        <begin position="1"/>
        <end position="18"/>
    </location>
</feature>
<feature type="domain" description="Fe/B12 periplasmic-binding" evidence="2">
    <location>
        <begin position="37"/>
        <end position="294"/>
    </location>
</feature>
<dbReference type="EMBL" id="JAATJH010000003">
    <property type="protein sequence ID" value="NJC26771.1"/>
    <property type="molecule type" value="Genomic_DNA"/>
</dbReference>
<accession>A0ABX0XBX5</accession>
<feature type="chain" id="PRO_5046600147" evidence="1">
    <location>
        <begin position="19"/>
        <end position="296"/>
    </location>
</feature>
<evidence type="ECO:0000313" key="4">
    <source>
        <dbReference type="Proteomes" id="UP000770785"/>
    </source>
</evidence>
<dbReference type="PANTHER" id="PTHR30535:SF4">
    <property type="entry name" value="HEMIN-BINDING PERIPLASMIC PROTEIN HMUT"/>
    <property type="match status" value="1"/>
</dbReference>
<evidence type="ECO:0000313" key="3">
    <source>
        <dbReference type="EMBL" id="NJC26771.1"/>
    </source>
</evidence>